<keyword evidence="3" id="KW-1185">Reference proteome</keyword>
<protein>
    <recommendedName>
        <fullName evidence="4">G protein-coupled receptor</fullName>
    </recommendedName>
</protein>
<proteinExistence type="predicted"/>
<feature type="non-terminal residue" evidence="2">
    <location>
        <position position="1"/>
    </location>
</feature>
<organism evidence="2 3">
    <name type="scientific">Pristionchus fissidentatus</name>
    <dbReference type="NCBI Taxonomy" id="1538716"/>
    <lineage>
        <taxon>Eukaryota</taxon>
        <taxon>Metazoa</taxon>
        <taxon>Ecdysozoa</taxon>
        <taxon>Nematoda</taxon>
        <taxon>Chromadorea</taxon>
        <taxon>Rhabditida</taxon>
        <taxon>Rhabditina</taxon>
        <taxon>Diplogasteromorpha</taxon>
        <taxon>Diplogasteroidea</taxon>
        <taxon>Neodiplogasteridae</taxon>
        <taxon>Pristionchus</taxon>
    </lineage>
</organism>
<evidence type="ECO:0000256" key="1">
    <source>
        <dbReference type="SAM" id="Phobius"/>
    </source>
</evidence>
<dbReference type="AlphaFoldDB" id="A0AAV5UYV1"/>
<sequence length="180" mass="20332">NISLVQTVRWRVGARGGRRLSQVGRLGRRIFRAGCLLIALLVALLLFVHSLGVDLLLAGPALLVRLLFGRVQVRRQVVVGLLLDGFLCSSLLLLLSRFLRRGIRFFIRFLQKSSRQSLSLRQRIVLLTVRLRGLCFLLGSLGRRRRRVLCGLRLRARRFDLGCGRAGDWIALRTLLLLAG</sequence>
<comment type="caution">
    <text evidence="2">The sequence shown here is derived from an EMBL/GenBank/DDBJ whole genome shotgun (WGS) entry which is preliminary data.</text>
</comment>
<reference evidence="2" key="1">
    <citation type="submission" date="2023-10" db="EMBL/GenBank/DDBJ databases">
        <title>Genome assembly of Pristionchus species.</title>
        <authorList>
            <person name="Yoshida K."/>
            <person name="Sommer R.J."/>
        </authorList>
    </citation>
    <scope>NUCLEOTIDE SEQUENCE</scope>
    <source>
        <strain evidence="2">RS5133</strain>
    </source>
</reference>
<dbReference type="Proteomes" id="UP001432322">
    <property type="component" value="Unassembled WGS sequence"/>
</dbReference>
<accession>A0AAV5UYV1</accession>
<keyword evidence="1" id="KW-0472">Membrane</keyword>
<evidence type="ECO:0000313" key="3">
    <source>
        <dbReference type="Proteomes" id="UP001432322"/>
    </source>
</evidence>
<name>A0AAV5UYV1_9BILA</name>
<keyword evidence="1" id="KW-0812">Transmembrane</keyword>
<feature type="transmembrane region" description="Helical" evidence="1">
    <location>
        <begin position="35"/>
        <end position="57"/>
    </location>
</feature>
<feature type="transmembrane region" description="Helical" evidence="1">
    <location>
        <begin position="77"/>
        <end position="99"/>
    </location>
</feature>
<evidence type="ECO:0000313" key="2">
    <source>
        <dbReference type="EMBL" id="GMT11676.1"/>
    </source>
</evidence>
<keyword evidence="1" id="KW-1133">Transmembrane helix</keyword>
<dbReference type="EMBL" id="BTSY01000001">
    <property type="protein sequence ID" value="GMT11676.1"/>
    <property type="molecule type" value="Genomic_DNA"/>
</dbReference>
<evidence type="ECO:0008006" key="4">
    <source>
        <dbReference type="Google" id="ProtNLM"/>
    </source>
</evidence>
<gene>
    <name evidence="2" type="ORF">PFISCL1PPCAC_2973</name>
</gene>